<comment type="catalytic activity">
    <reaction evidence="1">
        <text>DNA(n) + a 2'-deoxyribonucleoside 5'-triphosphate = DNA(n+1) + diphosphate</text>
        <dbReference type="Rhea" id="RHEA:22508"/>
        <dbReference type="Rhea" id="RHEA-COMP:17339"/>
        <dbReference type="Rhea" id="RHEA-COMP:17340"/>
        <dbReference type="ChEBI" id="CHEBI:33019"/>
        <dbReference type="ChEBI" id="CHEBI:61560"/>
        <dbReference type="ChEBI" id="CHEBI:173112"/>
        <dbReference type="EC" id="2.7.7.49"/>
    </reaction>
</comment>
<dbReference type="GO" id="GO:0070034">
    <property type="term" value="F:telomerase RNA binding"/>
    <property type="evidence" value="ECO:0007669"/>
    <property type="project" value="TreeGrafter"/>
</dbReference>
<dbReference type="GO" id="GO:0016605">
    <property type="term" value="C:PML body"/>
    <property type="evidence" value="ECO:0007669"/>
    <property type="project" value="UniProtKB-SubCell"/>
</dbReference>
<dbReference type="GO" id="GO:0046872">
    <property type="term" value="F:metal ion binding"/>
    <property type="evidence" value="ECO:0007669"/>
    <property type="project" value="UniProtKB-KW"/>
</dbReference>
<reference evidence="3 4" key="1">
    <citation type="journal article" date="2019" name="Mol. Ecol. Resour.">
        <title>Improving Illumina assemblies with Hi-C and long reads: an example with the North African dromedary.</title>
        <authorList>
            <person name="Elbers J.P."/>
            <person name="Rogers M.F."/>
            <person name="Perelman P.L."/>
            <person name="Proskuryakova A.A."/>
            <person name="Serdyukova N.A."/>
            <person name="Johnson W.E."/>
            <person name="Horin P."/>
            <person name="Corander J."/>
            <person name="Murphy D."/>
            <person name="Burger P.A."/>
        </authorList>
    </citation>
    <scope>NUCLEOTIDE SEQUENCE [LARGE SCALE GENOMIC DNA]</scope>
    <source>
        <strain evidence="3">Drom800</strain>
        <tissue evidence="3">Blood</tissue>
    </source>
</reference>
<dbReference type="PROSITE" id="PS50878">
    <property type="entry name" value="RT_POL"/>
    <property type="match status" value="1"/>
</dbReference>
<dbReference type="GO" id="GO:0042162">
    <property type="term" value="F:telomeric DNA binding"/>
    <property type="evidence" value="ECO:0007669"/>
    <property type="project" value="TreeGrafter"/>
</dbReference>
<evidence type="ECO:0000313" key="4">
    <source>
        <dbReference type="Proteomes" id="UP000299084"/>
    </source>
</evidence>
<keyword evidence="1 3" id="KW-0695">RNA-directed DNA polymerase</keyword>
<dbReference type="GO" id="GO:0005737">
    <property type="term" value="C:cytoplasm"/>
    <property type="evidence" value="ECO:0007669"/>
    <property type="project" value="UniProtKB-SubCell"/>
</dbReference>
<comment type="similarity">
    <text evidence="1">Belongs to the reverse transcriptase family. Telomerase subfamily.</text>
</comment>
<comment type="function">
    <text evidence="1">Telomerase is a ribonucleoprotein enzyme essential for the replication of chromosome termini in most eukaryotes. Active in progenitor and cancer cells. Inactive, or very low activity, in normal somatic cells. Catalytic component of the teleromerase holoenzyme complex whose main activity is the elongation of telomeres by acting as a reverse transcriptase that adds simple sequence repeats to chromosome ends by copying a template sequence within the RNA component of the enzyme. Catalyzes the RNA-dependent extension of 3'-chromosomal termini with the 6-nucleotide telomeric repeat unit, 5'-TTAGGG-3'. The catalytic cycle involves primer binding, primer extension and release of product once the template boundary has been reached or nascent product translocation followed by further extension. More active on substrates containing 2 or 3 telomeric repeats. Telomerase activity is regulated by a number of factors including telomerase complex-associated proteins, chaperones and polypeptide modifiers. Modulates Wnt signaling. Plays important roles in aging and antiapoptosis.</text>
</comment>
<dbReference type="Pfam" id="PF21399">
    <property type="entry name" value="TERT_C"/>
    <property type="match status" value="2"/>
</dbReference>
<organism evidence="3 4">
    <name type="scientific">Camelus dromedarius</name>
    <name type="common">Dromedary</name>
    <name type="synonym">Arabian camel</name>
    <dbReference type="NCBI Taxonomy" id="9838"/>
    <lineage>
        <taxon>Eukaryota</taxon>
        <taxon>Metazoa</taxon>
        <taxon>Chordata</taxon>
        <taxon>Craniata</taxon>
        <taxon>Vertebrata</taxon>
        <taxon>Euteleostomi</taxon>
        <taxon>Mammalia</taxon>
        <taxon>Eutheria</taxon>
        <taxon>Laurasiatheria</taxon>
        <taxon>Artiodactyla</taxon>
        <taxon>Tylopoda</taxon>
        <taxon>Camelidae</taxon>
        <taxon>Camelus</taxon>
    </lineage>
</organism>
<dbReference type="EC" id="2.7.7.49" evidence="1"/>
<sequence length="259" mass="28540">MPNPTNTVLLRLVDDFLLVTPHLTRAKAFLRTLRIPVSLAMADRPLHFSTLVRGVPEYGCLANLRKTVVNFPVEDGALGGQAPLQLPAHCLFPWCGLLLDTQTLEVRSDYSSYARTSIRASLTFNQGFKAGRNMRRKLFAVLRLKCHGLFLDLQVNSLQTVFTNVYKIFLLQAYREDPGGTSLGAQGASGPFPLEAAQWLCLHAFRLKLAGHHITYSCLLGPLRAASAQLCRRLPRATLAALEAAVDPALTADFKTILD</sequence>
<dbReference type="CDD" id="cd01648">
    <property type="entry name" value="TERT"/>
    <property type="match status" value="1"/>
</dbReference>
<dbReference type="InterPro" id="IPR049139">
    <property type="entry name" value="TERT_C"/>
</dbReference>
<name>A0A5N4ECQ8_CAMDR</name>
<dbReference type="PANTHER" id="PTHR12066">
    <property type="entry name" value="TELOMERASE REVERSE TRANSCRIPTASE"/>
    <property type="match status" value="1"/>
</dbReference>
<evidence type="ECO:0000313" key="3">
    <source>
        <dbReference type="EMBL" id="KAB1280806.1"/>
    </source>
</evidence>
<keyword evidence="1" id="KW-0460">Magnesium</keyword>
<gene>
    <name evidence="3" type="ORF">Cadr_000003875</name>
</gene>
<keyword evidence="1" id="KW-0548">Nucleotidyltransferase</keyword>
<keyword evidence="1" id="KW-0479">Metal-binding</keyword>
<keyword evidence="1" id="KW-0158">Chromosome</keyword>
<dbReference type="GO" id="GO:0005730">
    <property type="term" value="C:nucleolus"/>
    <property type="evidence" value="ECO:0007669"/>
    <property type="project" value="UniProtKB-SubCell"/>
</dbReference>
<keyword evidence="1" id="KW-0539">Nucleus</keyword>
<proteinExistence type="inferred from homology"/>
<comment type="caution">
    <text evidence="3">The sequence shown here is derived from an EMBL/GenBank/DDBJ whole genome shotgun (WGS) entry which is preliminary data.</text>
</comment>
<keyword evidence="1" id="KW-0808">Transferase</keyword>
<dbReference type="AlphaFoldDB" id="A0A5N4ECQ8"/>
<evidence type="ECO:0000259" key="2">
    <source>
        <dbReference type="PROSITE" id="PS50878"/>
    </source>
</evidence>
<feature type="domain" description="Reverse transcriptase" evidence="2">
    <location>
        <begin position="1"/>
        <end position="99"/>
    </location>
</feature>
<dbReference type="GO" id="GO:0000333">
    <property type="term" value="C:telomerase catalytic core complex"/>
    <property type="evidence" value="ECO:0007669"/>
    <property type="project" value="TreeGrafter"/>
</dbReference>
<comment type="subcellular location">
    <subcellularLocation>
        <location evidence="1">Nucleus</location>
        <location evidence="1">Nucleolus</location>
    </subcellularLocation>
    <subcellularLocation>
        <location evidence="1">Nucleus</location>
        <location evidence="1">Nucleoplasm</location>
    </subcellularLocation>
    <subcellularLocation>
        <location evidence="1">Nucleus</location>
    </subcellularLocation>
    <subcellularLocation>
        <location evidence="1">Chromosome</location>
        <location evidence="1">Telomere</location>
    </subcellularLocation>
    <subcellularLocation>
        <location evidence="1">Cytoplasm</location>
    </subcellularLocation>
    <subcellularLocation>
        <location evidence="1">Nucleus</location>
        <location evidence="1">PML body</location>
    </subcellularLocation>
    <text evidence="1">Shuttling between nuclear and cytoplasm depends on cell cycle, phosphorylation states, transformation and DNA damage. Diffuse localization in the nucleoplasm. Enriched in nucleoli of certain cell types. Translocated to the cytoplasm via nuclear pores in a CRM1/RAN-dependent manner involving oxidative stress-mediated phosphorylation at Tyr. Dephosphorylation at this site by SHP2 retains TERT in the nucleus. Translocated to the nucleus by phosphorylation by AKT.</text>
</comment>
<keyword evidence="1" id="KW-0779">Telomere</keyword>
<dbReference type="InterPro" id="IPR003545">
    <property type="entry name" value="Telomerase_RT"/>
</dbReference>
<comment type="domain">
    <text evidence="1">The primer grip sequence in the RT domain is required for telomerase activity and for stable association with short telomeric primers.</text>
</comment>
<dbReference type="Proteomes" id="UP000299084">
    <property type="component" value="Unassembled WGS sequence"/>
</dbReference>
<dbReference type="EMBL" id="JWIN03000003">
    <property type="protein sequence ID" value="KAB1280806.1"/>
    <property type="molecule type" value="Genomic_DNA"/>
</dbReference>
<dbReference type="GO" id="GO:0007004">
    <property type="term" value="P:telomere maintenance via telomerase"/>
    <property type="evidence" value="ECO:0007669"/>
    <property type="project" value="TreeGrafter"/>
</dbReference>
<keyword evidence="4" id="KW-1185">Reference proteome</keyword>
<accession>A0A5N4ECQ8</accession>
<dbReference type="PANTHER" id="PTHR12066:SF0">
    <property type="entry name" value="TELOMERASE REVERSE TRANSCRIPTASE"/>
    <property type="match status" value="1"/>
</dbReference>
<dbReference type="Gene3D" id="1.10.357.90">
    <property type="match status" value="2"/>
</dbReference>
<evidence type="ECO:0000256" key="1">
    <source>
        <dbReference type="RuleBase" id="RU365061"/>
    </source>
</evidence>
<comment type="domain">
    <text evidence="1">The RNA-interacting domain 2 (RD2) is essential for both interaction with the CR4-CR5 domain of TERC and for DNA synthesis.</text>
</comment>
<dbReference type="GO" id="GO:0003720">
    <property type="term" value="F:telomerase activity"/>
    <property type="evidence" value="ECO:0007669"/>
    <property type="project" value="InterPro"/>
</dbReference>
<dbReference type="GO" id="GO:0000781">
    <property type="term" value="C:chromosome, telomeric region"/>
    <property type="evidence" value="ECO:0007669"/>
    <property type="project" value="UniProtKB-SubCell"/>
</dbReference>
<comment type="domain">
    <text evidence="1">The RNA-interacting domain 1 (RD1)/N-terminal extension (NTE) is required for interaction with the pseudoknot-template domain of each of TERC dimers. It contains anchor sites that bind primer nucleotides upstream of the RNA-DNA hybrid and is thus an essential determinant of repeat addition processivity.</text>
</comment>
<protein>
    <recommendedName>
        <fullName evidence="1">Telomerase reverse transcriptase</fullName>
        <ecNumber evidence="1">2.7.7.49</ecNumber>
    </recommendedName>
    <alternativeName>
        <fullName evidence="1">Telomerase catalytic subunit</fullName>
    </alternativeName>
</protein>
<dbReference type="InterPro" id="IPR000477">
    <property type="entry name" value="RT_dom"/>
</dbReference>